<dbReference type="Proteomes" id="UP001157914">
    <property type="component" value="Unassembled WGS sequence"/>
</dbReference>
<dbReference type="Gene3D" id="3.40.50.2300">
    <property type="match status" value="1"/>
</dbReference>
<evidence type="ECO:0000259" key="2">
    <source>
        <dbReference type="PROSITE" id="PS50110"/>
    </source>
</evidence>
<name>A0ABY1P2C1_9HYPH</name>
<dbReference type="PROSITE" id="PS50110">
    <property type="entry name" value="RESPONSE_REGULATORY"/>
    <property type="match status" value="1"/>
</dbReference>
<dbReference type="Pfam" id="PF13487">
    <property type="entry name" value="HD_5"/>
    <property type="match status" value="1"/>
</dbReference>
<reference evidence="3 4" key="1">
    <citation type="submission" date="2017-05" db="EMBL/GenBank/DDBJ databases">
        <authorList>
            <person name="Varghese N."/>
            <person name="Submissions S."/>
        </authorList>
    </citation>
    <scope>NUCLEOTIDE SEQUENCE [LARGE SCALE GENOMIC DNA]</scope>
    <source>
        <strain evidence="3 4">DSM 15949</strain>
    </source>
</reference>
<sequence length="401" mass="45033">MEQTKKQAKELIIVADPDQKVQEGFKRLFSSHYRIQCFSESDAGLRFIKDNPSAAVIFSCYNLPGRGGVAFLRASETIVPLATRIMLTRESSVEAVKKSLNEAHAFMFLDKPVKSTDLISALETALAHHTFMSKERALLERTLSGSIKMLIDMLAVFHPDAFRRTAPMRKQALMLAKATSLRKTWELEIAVMLSPLGEALLPKEIIAKYRAARSLTEQERDVLNKSPDQTRELLKNIPQLEKVSEYLYLSGRGFDGSGFPKDGPVGEDIPVAARIIRLLTDLWYASPEDGPDAAAFEALAINRQKYDPNLLHLAQHHLLGDIEEHRKKHISHCYINSLRPGDILVDDVLTEGRHELVLSRGHPLTLTTIRRLDHFNRTAGVRQPVRVIRHEVPAEALADTA</sequence>
<dbReference type="SMART" id="SM00448">
    <property type="entry name" value="REC"/>
    <property type="match status" value="1"/>
</dbReference>
<dbReference type="PANTHER" id="PTHR45228">
    <property type="entry name" value="CYCLIC DI-GMP PHOSPHODIESTERASE TM_0186-RELATED"/>
    <property type="match status" value="1"/>
</dbReference>
<accession>A0ABY1P2C1</accession>
<dbReference type="InterPro" id="IPR001789">
    <property type="entry name" value="Sig_transdc_resp-reg_receiver"/>
</dbReference>
<organism evidence="3 4">
    <name type="scientific">Roseibium denhamense</name>
    <dbReference type="NCBI Taxonomy" id="76305"/>
    <lineage>
        <taxon>Bacteria</taxon>
        <taxon>Pseudomonadati</taxon>
        <taxon>Pseudomonadota</taxon>
        <taxon>Alphaproteobacteria</taxon>
        <taxon>Hyphomicrobiales</taxon>
        <taxon>Stappiaceae</taxon>
        <taxon>Roseibium</taxon>
    </lineage>
</organism>
<feature type="domain" description="Response regulatory" evidence="2">
    <location>
        <begin position="11"/>
        <end position="126"/>
    </location>
</feature>
<dbReference type="SUPFAM" id="SSF52172">
    <property type="entry name" value="CheY-like"/>
    <property type="match status" value="1"/>
</dbReference>
<dbReference type="Pfam" id="PF00072">
    <property type="entry name" value="Response_reg"/>
    <property type="match status" value="1"/>
</dbReference>
<dbReference type="RefSeq" id="WP_155193661.1">
    <property type="nucleotide sequence ID" value="NZ_BAAAEA010000002.1"/>
</dbReference>
<proteinExistence type="predicted"/>
<evidence type="ECO:0000256" key="1">
    <source>
        <dbReference type="PROSITE-ProRule" id="PRU00169"/>
    </source>
</evidence>
<evidence type="ECO:0000313" key="4">
    <source>
        <dbReference type="Proteomes" id="UP001157914"/>
    </source>
</evidence>
<comment type="caution">
    <text evidence="1">Lacks conserved residue(s) required for the propagation of feature annotation.</text>
</comment>
<gene>
    <name evidence="3" type="ORF">SAMN06265374_2325</name>
</gene>
<dbReference type="Gene3D" id="1.10.3210.10">
    <property type="entry name" value="Hypothetical protein af1432"/>
    <property type="match status" value="1"/>
</dbReference>
<evidence type="ECO:0000313" key="3">
    <source>
        <dbReference type="EMBL" id="SMP23871.1"/>
    </source>
</evidence>
<dbReference type="InterPro" id="IPR011006">
    <property type="entry name" value="CheY-like_superfamily"/>
</dbReference>
<dbReference type="InterPro" id="IPR052020">
    <property type="entry name" value="Cyclic_di-GMP/3'3'-cGAMP_PDE"/>
</dbReference>
<keyword evidence="4" id="KW-1185">Reference proteome</keyword>
<protein>
    <submittedName>
        <fullName evidence="3">Response regulator c-di-GMP phosphodiesterase, RpfG family, contains REC and HD-GYP domains</fullName>
    </submittedName>
</protein>
<comment type="caution">
    <text evidence="3">The sequence shown here is derived from an EMBL/GenBank/DDBJ whole genome shotgun (WGS) entry which is preliminary data.</text>
</comment>
<dbReference type="EMBL" id="FXTT01000003">
    <property type="protein sequence ID" value="SMP23871.1"/>
    <property type="molecule type" value="Genomic_DNA"/>
</dbReference>